<comment type="subunit">
    <text evidence="3">Component of the ER membrane protein complex (EMC).</text>
</comment>
<evidence type="ECO:0000256" key="6">
    <source>
        <dbReference type="ARBA" id="ARBA00022729"/>
    </source>
</evidence>
<reference evidence="15" key="1">
    <citation type="submission" date="2022-10" db="EMBL/GenBank/DDBJ databases">
        <title>Novel sulphate-reducing endosymbionts in the free-living metamonad Anaeramoeba.</title>
        <authorList>
            <person name="Jerlstrom-Hultqvist J."/>
            <person name="Cepicka I."/>
            <person name="Gallot-Lavallee L."/>
            <person name="Salas-Leiva D."/>
            <person name="Curtis B.A."/>
            <person name="Zahonova K."/>
            <person name="Pipaliya S."/>
            <person name="Dacks J."/>
            <person name="Roger A.J."/>
        </authorList>
    </citation>
    <scope>NUCLEOTIDE SEQUENCE</scope>
    <source>
        <strain evidence="15">BMAN</strain>
    </source>
</reference>
<comment type="caution">
    <text evidence="15">The sequence shown here is derived from an EMBL/GenBank/DDBJ whole genome shotgun (WGS) entry which is preliminary data.</text>
</comment>
<evidence type="ECO:0000256" key="9">
    <source>
        <dbReference type="ARBA" id="ARBA00023136"/>
    </source>
</evidence>
<keyword evidence="7" id="KW-0256">Endoplasmic reticulum</keyword>
<keyword evidence="16" id="KW-1185">Reference proteome</keyword>
<evidence type="ECO:0000256" key="1">
    <source>
        <dbReference type="ARBA" id="ARBA00004115"/>
    </source>
</evidence>
<dbReference type="InterPro" id="IPR026895">
    <property type="entry name" value="EMC1"/>
</dbReference>
<evidence type="ECO:0000259" key="14">
    <source>
        <dbReference type="Pfam" id="PF25293"/>
    </source>
</evidence>
<dbReference type="SUPFAM" id="SSF50998">
    <property type="entry name" value="Quinoprotein alcohol dehydrogenase-like"/>
    <property type="match status" value="1"/>
</dbReference>
<proteinExistence type="inferred from homology"/>
<comment type="similarity">
    <text evidence="2">Belongs to the EMC1 family.</text>
</comment>
<dbReference type="OrthoDB" id="28092at2759"/>
<evidence type="ECO:0000256" key="11">
    <source>
        <dbReference type="SAM" id="Phobius"/>
    </source>
</evidence>
<dbReference type="Gene3D" id="2.130.10.10">
    <property type="entry name" value="YVTN repeat-like/Quinoprotein amine dehydrogenase"/>
    <property type="match status" value="1"/>
</dbReference>
<feature type="domain" description="ER membrane protein complex subunit 1 C-terminal" evidence="13">
    <location>
        <begin position="770"/>
        <end position="986"/>
    </location>
</feature>
<sequence>MFNFKFTLFFLSFLFFSFSNIKCTQIQPQNKENLEFYQGIGEIEEFIHLIPQKNSLIAKTKNGIVSINLSNGEINWRFILQETEKIKYFLADEKWLFLVSNQKNIFMLNIMNGRILWQDYIEEIDLQNKKYSHNFGGYFSKESFLFYSKNYVERRDLKKGTIEWKKQLKSSQIQIQNVFWNEQENKLFLIANSIKDAKSNLVIQVSDLSNDQMEDVQLSFPLFANNKNSKNFILLENSVIFLDENLQRIGFINLKSPLGSPQYYSLSKSKIDLSTLDFSELKKIKSNHFALVFNSMQNQGKQLMMFFRMKNLQDSSIEFINSLDIEQDTTVVIAQNDNQDKFPNDLFVCQLSQYEKQLVVEVKKIGDSIETAEIMEYHTFTKSQTGRIINAFTIPRSVKKMKSSQKKVLWNTLVFFEDQKFVSLIEGKSLWQREEALSQIIKYKIIDSPIAKLPQKETFSQSMNIFYYKIMNDLNNFFNGKFAFLMPSNNFDALINEKKRQEEFGFHKIMVLISNSSQIFGFDTRRGIYDGIIWKHSLLEYDLMDIFTTNSNSNSNSNSNNKIYLVVAKSKKTSTLTGFLINPFNGEIIQQIQLNGFSPNSQFISLSLPTNNLKNSQKSTISSSIELVFVVNEDHSSWKIIPETEEALKAFQLNAHKLKFFSIVPEEHKVKGFGFEKKDDSDQFNIVLLWNKIFSSDEEILGYSTTSRGQFPQTLAGNQYFNPNLLAVSTYNHESAFIHLIDLESDSILGIFEYENVEKPFRIKISRECILSTYWSTKYKSYVVSTIRLEASDFSAKNYFRNKDGSKQNLLYSKEKERSIDFQQASFLLKPSTSTDIKITKSYKGITSKAILFGLSSGDILMLHEKFLDPSRPSLIELKEIEKQIQFELPPYLTFLPDQRPLYITKGNQIEMLRDIATKETKMESVSFVFAYGLDLFYTWVSPSGSFDILHNDFHFFILILSIFGLVITIWILRHFINNREIKSNWQ</sequence>
<dbReference type="Pfam" id="PF07774">
    <property type="entry name" value="EMC1_C"/>
    <property type="match status" value="1"/>
</dbReference>
<dbReference type="PANTHER" id="PTHR21573">
    <property type="entry name" value="ER MEMBRANE PROTEIN COMPLEX SUBUNIT 1"/>
    <property type="match status" value="1"/>
</dbReference>
<evidence type="ECO:0000259" key="13">
    <source>
        <dbReference type="Pfam" id="PF07774"/>
    </source>
</evidence>
<keyword evidence="8 11" id="KW-1133">Transmembrane helix</keyword>
<evidence type="ECO:0000313" key="16">
    <source>
        <dbReference type="Proteomes" id="UP001149090"/>
    </source>
</evidence>
<evidence type="ECO:0000256" key="12">
    <source>
        <dbReference type="SAM" id="SignalP"/>
    </source>
</evidence>
<evidence type="ECO:0000256" key="10">
    <source>
        <dbReference type="ARBA" id="ARBA00023180"/>
    </source>
</evidence>
<dbReference type="Pfam" id="PF25293">
    <property type="entry name" value="Beta-prop_EMC1_N"/>
    <property type="match status" value="1"/>
</dbReference>
<organism evidence="15 16">
    <name type="scientific">Anaeramoeba ignava</name>
    <name type="common">Anaerobic marine amoeba</name>
    <dbReference type="NCBI Taxonomy" id="1746090"/>
    <lineage>
        <taxon>Eukaryota</taxon>
        <taxon>Metamonada</taxon>
        <taxon>Anaeramoebidae</taxon>
        <taxon>Anaeramoeba</taxon>
    </lineage>
</organism>
<accession>A0A9Q0RAY1</accession>
<dbReference type="InterPro" id="IPR011047">
    <property type="entry name" value="Quinoprotein_ADH-like_sf"/>
</dbReference>
<dbReference type="InterPro" id="IPR015943">
    <property type="entry name" value="WD40/YVTN_repeat-like_dom_sf"/>
</dbReference>
<protein>
    <recommendedName>
        <fullName evidence="4">ER membrane protein complex subunit 1</fullName>
    </recommendedName>
</protein>
<feature type="domain" description="EMC1 first beta-propeller" evidence="14">
    <location>
        <begin position="52"/>
        <end position="435"/>
    </location>
</feature>
<evidence type="ECO:0000313" key="15">
    <source>
        <dbReference type="EMBL" id="KAJ5073554.1"/>
    </source>
</evidence>
<evidence type="ECO:0000256" key="7">
    <source>
        <dbReference type="ARBA" id="ARBA00022824"/>
    </source>
</evidence>
<dbReference type="Proteomes" id="UP001149090">
    <property type="component" value="Unassembled WGS sequence"/>
</dbReference>
<evidence type="ECO:0000256" key="5">
    <source>
        <dbReference type="ARBA" id="ARBA00022692"/>
    </source>
</evidence>
<dbReference type="PANTHER" id="PTHR21573:SF0">
    <property type="entry name" value="ER MEMBRANE PROTEIN COMPLEX SUBUNIT 1"/>
    <property type="match status" value="1"/>
</dbReference>
<dbReference type="GO" id="GO:0072546">
    <property type="term" value="C:EMC complex"/>
    <property type="evidence" value="ECO:0007669"/>
    <property type="project" value="InterPro"/>
</dbReference>
<gene>
    <name evidence="15" type="ORF">M0811_08671</name>
</gene>
<evidence type="ECO:0000256" key="8">
    <source>
        <dbReference type="ARBA" id="ARBA00022989"/>
    </source>
</evidence>
<evidence type="ECO:0000256" key="3">
    <source>
        <dbReference type="ARBA" id="ARBA00011276"/>
    </source>
</evidence>
<evidence type="ECO:0000256" key="4">
    <source>
        <dbReference type="ARBA" id="ARBA00020824"/>
    </source>
</evidence>
<feature type="chain" id="PRO_5040481865" description="ER membrane protein complex subunit 1" evidence="12">
    <location>
        <begin position="24"/>
        <end position="987"/>
    </location>
</feature>
<feature type="transmembrane region" description="Helical" evidence="11">
    <location>
        <begin position="954"/>
        <end position="973"/>
    </location>
</feature>
<comment type="subcellular location">
    <subcellularLocation>
        <location evidence="1">Endoplasmic reticulum membrane</location>
        <topology evidence="1">Single-pass type I membrane protein</topology>
    </subcellularLocation>
</comment>
<keyword evidence="5 11" id="KW-0812">Transmembrane</keyword>
<evidence type="ECO:0000256" key="2">
    <source>
        <dbReference type="ARBA" id="ARBA00007904"/>
    </source>
</evidence>
<feature type="signal peptide" evidence="12">
    <location>
        <begin position="1"/>
        <end position="23"/>
    </location>
</feature>
<keyword evidence="9 11" id="KW-0472">Membrane</keyword>
<dbReference type="GO" id="GO:0034975">
    <property type="term" value="P:protein folding in endoplasmic reticulum"/>
    <property type="evidence" value="ECO:0007669"/>
    <property type="project" value="TreeGrafter"/>
</dbReference>
<dbReference type="AlphaFoldDB" id="A0A9Q0RAY1"/>
<dbReference type="InterPro" id="IPR011678">
    <property type="entry name" value="EMC1_C"/>
</dbReference>
<keyword evidence="10" id="KW-0325">Glycoprotein</keyword>
<dbReference type="OMA" id="IPYRVEG"/>
<keyword evidence="6 12" id="KW-0732">Signal</keyword>
<name>A0A9Q0RAY1_ANAIG</name>
<dbReference type="InterPro" id="IPR058545">
    <property type="entry name" value="Beta-prop_EMC1_1st"/>
</dbReference>
<dbReference type="EMBL" id="JAPDFW010000074">
    <property type="protein sequence ID" value="KAJ5073554.1"/>
    <property type="molecule type" value="Genomic_DNA"/>
</dbReference>